<dbReference type="SUPFAM" id="SSF55920">
    <property type="entry name" value="Creatinase/aminopeptidase"/>
    <property type="match status" value="1"/>
</dbReference>
<evidence type="ECO:0000256" key="1">
    <source>
        <dbReference type="ARBA" id="ARBA00022723"/>
    </source>
</evidence>
<gene>
    <name evidence="6" type="ORF">H9727_07975</name>
</gene>
<dbReference type="Pfam" id="PF00557">
    <property type="entry name" value="Peptidase_M24"/>
    <property type="match status" value="1"/>
</dbReference>
<name>A0A9D2D0H8_9FIRM</name>
<feature type="domain" description="Peptidase M24" evidence="4">
    <location>
        <begin position="132"/>
        <end position="335"/>
    </location>
</feature>
<dbReference type="EMBL" id="DXCL01000046">
    <property type="protein sequence ID" value="HIZ04206.1"/>
    <property type="molecule type" value="Genomic_DNA"/>
</dbReference>
<keyword evidence="1 3" id="KW-0479">Metal-binding</keyword>
<dbReference type="InterPro" id="IPR050659">
    <property type="entry name" value="Peptidase_M24B"/>
</dbReference>
<sequence>MDNTKKVFRSIKADAMLTASPDLRRYLTGFASSFGFVYTDAQESVFFTDPRYAEGARAALKNTFIAVEVAQSEETVLDYIKSKKIKTLAVPMERVSLPQYAALKKRRFKLTDSMPALADGMCFKTEEELGYIAKACEISERAYTDLLGQLKEGMTENETAGLLEYLMRKHGAEDRSFETIVAFGKNTSVPHHASGEDKLKKGSAVLIDFGCRYAGYCSDITRTFLFGKGGEENDEFKAVYGRVLEAHLIAAENIRSGMTGMQADAFARDHLKKYELDKFFTHSLGHGIGVNIHEDPRLSCRSRDILRNGMVFSIEPGVYFEGKFGIRIEDSVTIENDRVRSFMKTEKGLTVL</sequence>
<dbReference type="InterPro" id="IPR001131">
    <property type="entry name" value="Peptidase_M24B_aminopep-P_CS"/>
</dbReference>
<evidence type="ECO:0000256" key="2">
    <source>
        <dbReference type="ARBA" id="ARBA00022801"/>
    </source>
</evidence>
<evidence type="ECO:0000259" key="4">
    <source>
        <dbReference type="Pfam" id="PF00557"/>
    </source>
</evidence>
<dbReference type="PROSITE" id="PS00491">
    <property type="entry name" value="PROLINE_PEPTIDASE"/>
    <property type="match status" value="1"/>
</dbReference>
<reference evidence="6" key="2">
    <citation type="submission" date="2021-04" db="EMBL/GenBank/DDBJ databases">
        <authorList>
            <person name="Gilroy R."/>
        </authorList>
    </citation>
    <scope>NUCLEOTIDE SEQUENCE</scope>
    <source>
        <strain evidence="6">CHK187-5294</strain>
    </source>
</reference>
<reference evidence="6" key="1">
    <citation type="journal article" date="2021" name="PeerJ">
        <title>Extensive microbial diversity within the chicken gut microbiome revealed by metagenomics and culture.</title>
        <authorList>
            <person name="Gilroy R."/>
            <person name="Ravi A."/>
            <person name="Getino M."/>
            <person name="Pursley I."/>
            <person name="Horton D.L."/>
            <person name="Alikhan N.F."/>
            <person name="Baker D."/>
            <person name="Gharbi K."/>
            <person name="Hall N."/>
            <person name="Watson M."/>
            <person name="Adriaenssens E.M."/>
            <person name="Foster-Nyarko E."/>
            <person name="Jarju S."/>
            <person name="Secka A."/>
            <person name="Antonio M."/>
            <person name="Oren A."/>
            <person name="Chaudhuri R.R."/>
            <person name="La Ragione R."/>
            <person name="Hildebrand F."/>
            <person name="Pallen M.J."/>
        </authorList>
    </citation>
    <scope>NUCLEOTIDE SEQUENCE</scope>
    <source>
        <strain evidence="6">CHK187-5294</strain>
    </source>
</reference>
<organism evidence="6 7">
    <name type="scientific">Candidatus Borkfalkia avistercoris</name>
    <dbReference type="NCBI Taxonomy" id="2838504"/>
    <lineage>
        <taxon>Bacteria</taxon>
        <taxon>Bacillati</taxon>
        <taxon>Bacillota</taxon>
        <taxon>Clostridia</taxon>
        <taxon>Christensenellales</taxon>
        <taxon>Christensenellaceae</taxon>
        <taxon>Candidatus Borkfalkia</taxon>
    </lineage>
</organism>
<comment type="caution">
    <text evidence="6">The sequence shown here is derived from an EMBL/GenBank/DDBJ whole genome shotgun (WGS) entry which is preliminary data.</text>
</comment>
<dbReference type="Proteomes" id="UP000824132">
    <property type="component" value="Unassembled WGS sequence"/>
</dbReference>
<accession>A0A9D2D0H8</accession>
<proteinExistence type="inferred from homology"/>
<dbReference type="AlphaFoldDB" id="A0A9D2D0H8"/>
<dbReference type="InterPro" id="IPR036005">
    <property type="entry name" value="Creatinase/aminopeptidase-like"/>
</dbReference>
<feature type="domain" description="Creatinase N-terminal" evidence="5">
    <location>
        <begin position="5"/>
        <end position="112"/>
    </location>
</feature>
<dbReference type="Gene3D" id="3.40.350.10">
    <property type="entry name" value="Creatinase/prolidase N-terminal domain"/>
    <property type="match status" value="1"/>
</dbReference>
<dbReference type="PANTHER" id="PTHR46112">
    <property type="entry name" value="AMINOPEPTIDASE"/>
    <property type="match status" value="1"/>
</dbReference>
<dbReference type="Gene3D" id="3.90.230.10">
    <property type="entry name" value="Creatinase/methionine aminopeptidase superfamily"/>
    <property type="match status" value="1"/>
</dbReference>
<dbReference type="CDD" id="cd01092">
    <property type="entry name" value="APP-like"/>
    <property type="match status" value="1"/>
</dbReference>
<evidence type="ECO:0000256" key="3">
    <source>
        <dbReference type="RuleBase" id="RU000590"/>
    </source>
</evidence>
<comment type="similarity">
    <text evidence="3">Belongs to the peptidase M24B family.</text>
</comment>
<dbReference type="GO" id="GO:0046872">
    <property type="term" value="F:metal ion binding"/>
    <property type="evidence" value="ECO:0007669"/>
    <property type="project" value="UniProtKB-KW"/>
</dbReference>
<dbReference type="GO" id="GO:0004177">
    <property type="term" value="F:aminopeptidase activity"/>
    <property type="evidence" value="ECO:0007669"/>
    <property type="project" value="UniProtKB-KW"/>
</dbReference>
<evidence type="ECO:0000313" key="6">
    <source>
        <dbReference type="EMBL" id="HIZ04206.1"/>
    </source>
</evidence>
<dbReference type="InterPro" id="IPR000994">
    <property type="entry name" value="Pept_M24"/>
</dbReference>
<keyword evidence="2" id="KW-0378">Hydrolase</keyword>
<dbReference type="InterPro" id="IPR000587">
    <property type="entry name" value="Creatinase_N"/>
</dbReference>
<keyword evidence="6" id="KW-0031">Aminopeptidase</keyword>
<evidence type="ECO:0000313" key="7">
    <source>
        <dbReference type="Proteomes" id="UP000824132"/>
    </source>
</evidence>
<keyword evidence="6" id="KW-0645">Protease</keyword>
<dbReference type="SUPFAM" id="SSF53092">
    <property type="entry name" value="Creatinase/prolidase N-terminal domain"/>
    <property type="match status" value="1"/>
</dbReference>
<evidence type="ECO:0000259" key="5">
    <source>
        <dbReference type="Pfam" id="PF01321"/>
    </source>
</evidence>
<dbReference type="PANTHER" id="PTHR46112:SF3">
    <property type="entry name" value="AMINOPEPTIDASE YPDF"/>
    <property type="match status" value="1"/>
</dbReference>
<protein>
    <submittedName>
        <fullName evidence="6">Aminopeptidase P family protein</fullName>
    </submittedName>
</protein>
<dbReference type="Pfam" id="PF01321">
    <property type="entry name" value="Creatinase_N"/>
    <property type="match status" value="1"/>
</dbReference>
<dbReference type="InterPro" id="IPR029149">
    <property type="entry name" value="Creatin/AminoP/Spt16_N"/>
</dbReference>